<reference evidence="13" key="3">
    <citation type="submission" date="2025-09" db="UniProtKB">
        <authorList>
            <consortium name="Ensembl"/>
        </authorList>
    </citation>
    <scope>IDENTIFICATION</scope>
</reference>
<dbReference type="GeneID" id="101821928"/>
<proteinExistence type="predicted"/>
<keyword evidence="6" id="KW-0833">Ubl conjugation pathway</keyword>
<dbReference type="PROSITE" id="PS51805">
    <property type="entry name" value="EPHD"/>
    <property type="match status" value="1"/>
</dbReference>
<feature type="compositionally biased region" description="Low complexity" evidence="10">
    <location>
        <begin position="353"/>
        <end position="371"/>
    </location>
</feature>
<dbReference type="STRING" id="59894.ENSFALP00000004951"/>
<protein>
    <recommendedName>
        <fullName evidence="15">PHD finger protein 7</fullName>
    </recommendedName>
</protein>
<dbReference type="PROSITE" id="PS50089">
    <property type="entry name" value="ZF_RING_2"/>
    <property type="match status" value="1"/>
</dbReference>
<evidence type="ECO:0000313" key="14">
    <source>
        <dbReference type="Proteomes" id="UP000016665"/>
    </source>
</evidence>
<dbReference type="Gene3D" id="3.30.40.10">
    <property type="entry name" value="Zinc/RING finger domain, C3HC4 (zinc finger)"/>
    <property type="match status" value="2"/>
</dbReference>
<reference evidence="13" key="2">
    <citation type="submission" date="2025-08" db="UniProtKB">
        <authorList>
            <consortium name="Ensembl"/>
        </authorList>
    </citation>
    <scope>IDENTIFICATION</scope>
</reference>
<dbReference type="KEGG" id="fab:101821928"/>
<comment type="subcellular location">
    <subcellularLocation>
        <location evidence="1">Nucleus</location>
    </subcellularLocation>
</comment>
<dbReference type="Ensembl" id="ENSFALT00000004975.2">
    <property type="protein sequence ID" value="ENSFALP00000004951.2"/>
    <property type="gene ID" value="ENSFALG00000004758.2"/>
</dbReference>
<dbReference type="AlphaFoldDB" id="U3JQ97"/>
<evidence type="ECO:0000256" key="5">
    <source>
        <dbReference type="ARBA" id="ARBA00022771"/>
    </source>
</evidence>
<dbReference type="OrthoDB" id="512616at2759"/>
<feature type="domain" description="PHD-type" evidence="12">
    <location>
        <begin position="11"/>
        <end position="121"/>
    </location>
</feature>
<dbReference type="InterPro" id="IPR059102">
    <property type="entry name" value="PHD_PHF7/G2E3-like"/>
</dbReference>
<dbReference type="SUPFAM" id="SSF57903">
    <property type="entry name" value="FYVE/PHD zinc finger"/>
    <property type="match status" value="1"/>
</dbReference>
<feature type="compositionally biased region" description="Basic and acidic residues" evidence="10">
    <location>
        <begin position="392"/>
        <end position="401"/>
    </location>
</feature>
<accession>U3JQ97</accession>
<evidence type="ECO:0000256" key="4">
    <source>
        <dbReference type="ARBA" id="ARBA00022723"/>
    </source>
</evidence>
<name>U3JQ97_FICAL</name>
<dbReference type="RefSeq" id="XP_016154687.1">
    <property type="nucleotide sequence ID" value="XM_016299201.1"/>
</dbReference>
<evidence type="ECO:0000256" key="8">
    <source>
        <dbReference type="ARBA" id="ARBA00023242"/>
    </source>
</evidence>
<evidence type="ECO:0008006" key="15">
    <source>
        <dbReference type="Google" id="ProtNLM"/>
    </source>
</evidence>
<dbReference type="InterPro" id="IPR042013">
    <property type="entry name" value="PHF7/G2E3_ePHD"/>
</dbReference>
<feature type="compositionally biased region" description="Polar residues" evidence="10">
    <location>
        <begin position="461"/>
        <end position="470"/>
    </location>
</feature>
<sequence length="493" mass="54589">MAQPETVPKEKACMLCHRTQADTDICGDKTVKFQLCVHTYCQILATGLFPQEDTGHFLTEDTRHVIREAAKKSCFICCKMGASITCCHASCQRTFHLPCAPDGECVTQYFGAYRSFCWEHRPQQALQPRPSQDNTCSICLDTVDDKISYTTMGCPACQDARFHRHCIQRLALHSGIAFRCPCCLNQEPFMMEMLTMGIRLSKRPPSWESDQEVGPSDQRHGRCDAATCLCPRGREHAEADGPWQLWLCSSCAAKGIHRHCPSLGNSKYTWECNTCAGTDTDTGSTNKPELVSPTTSRQVLSTLSQGTLPLKSSCSISPRQAVKRHYPEEKIPSRTTYCPPAKRRRIQDGPAHSAESSQPSTSSQAAAQLSQGKCPINSSSSSSRPRQALKQDCPEQDKDSGVSHGPPAKRRRIDTGPAQSAGESGLSTSTQAVSRPSGATLVANTQAARPPRPYRPPWIFHTSTTDNRSQPGPVRMRHVRRRRRRAKKPYSRP</sequence>
<evidence type="ECO:0000259" key="11">
    <source>
        <dbReference type="PROSITE" id="PS50089"/>
    </source>
</evidence>
<keyword evidence="8" id="KW-0539">Nucleus</keyword>
<evidence type="ECO:0000259" key="12">
    <source>
        <dbReference type="PROSITE" id="PS51805"/>
    </source>
</evidence>
<reference evidence="13 14" key="1">
    <citation type="journal article" date="2012" name="Nature">
        <title>The genomic landscape of species divergence in Ficedula flycatchers.</title>
        <authorList>
            <person name="Ellegren H."/>
            <person name="Smeds L."/>
            <person name="Burri R."/>
            <person name="Olason P.I."/>
            <person name="Backstrom N."/>
            <person name="Kawakami T."/>
            <person name="Kunstner A."/>
            <person name="Makinen H."/>
            <person name="Nadachowska-Brzyska K."/>
            <person name="Qvarnstrom A."/>
            <person name="Uebbing S."/>
            <person name="Wolf J.B."/>
        </authorList>
    </citation>
    <scope>NUCLEOTIDE SEQUENCE [LARGE SCALE GENOMIC DNA]</scope>
</reference>
<dbReference type="InterPro" id="IPR051188">
    <property type="entry name" value="PHD-type_Zinc_Finger"/>
</dbReference>
<evidence type="ECO:0000256" key="6">
    <source>
        <dbReference type="ARBA" id="ARBA00022786"/>
    </source>
</evidence>
<keyword evidence="3" id="KW-0808">Transferase</keyword>
<dbReference type="PANTHER" id="PTHR12420">
    <property type="entry name" value="PHD FINGER PROTEIN"/>
    <property type="match status" value="1"/>
</dbReference>
<feature type="compositionally biased region" description="Polar residues" evidence="10">
    <location>
        <begin position="417"/>
        <end position="434"/>
    </location>
</feature>
<keyword evidence="4" id="KW-0479">Metal-binding</keyword>
<gene>
    <name evidence="13" type="primary">LOC101821928</name>
</gene>
<dbReference type="CDD" id="cd15669">
    <property type="entry name" value="ePHD_PHF7_G2E3_like"/>
    <property type="match status" value="1"/>
</dbReference>
<dbReference type="InterPro" id="IPR001841">
    <property type="entry name" value="Znf_RING"/>
</dbReference>
<evidence type="ECO:0000256" key="10">
    <source>
        <dbReference type="SAM" id="MobiDB-lite"/>
    </source>
</evidence>
<feature type="region of interest" description="Disordered" evidence="10">
    <location>
        <begin position="314"/>
        <end position="493"/>
    </location>
</feature>
<dbReference type="GO" id="GO:0008270">
    <property type="term" value="F:zinc ion binding"/>
    <property type="evidence" value="ECO:0007669"/>
    <property type="project" value="UniProtKB-KW"/>
</dbReference>
<evidence type="ECO:0000256" key="2">
    <source>
        <dbReference type="ARBA" id="ARBA00004906"/>
    </source>
</evidence>
<dbReference type="eggNOG" id="KOG1084">
    <property type="taxonomic scope" value="Eukaryota"/>
</dbReference>
<dbReference type="PANTHER" id="PTHR12420:SF47">
    <property type="entry name" value="PHD FINGER PROTEIN 7"/>
    <property type="match status" value="1"/>
</dbReference>
<dbReference type="HOGENOM" id="CLU_055746_0_0_1"/>
<dbReference type="Proteomes" id="UP000016665">
    <property type="component" value="Chromosome 6"/>
</dbReference>
<dbReference type="GeneTree" id="ENSGT00950000182865"/>
<evidence type="ECO:0000313" key="13">
    <source>
        <dbReference type="Ensembl" id="ENSFALP00000004951.2"/>
    </source>
</evidence>
<comment type="pathway">
    <text evidence="2">Protein modification; protein ubiquitination.</text>
</comment>
<dbReference type="Pfam" id="PF13771">
    <property type="entry name" value="zf-HC5HC2H"/>
    <property type="match status" value="1"/>
</dbReference>
<evidence type="ECO:0000256" key="9">
    <source>
        <dbReference type="PROSITE-ProRule" id="PRU00175"/>
    </source>
</evidence>
<dbReference type="InterPro" id="IPR034732">
    <property type="entry name" value="EPHD"/>
</dbReference>
<dbReference type="GO" id="GO:0005634">
    <property type="term" value="C:nucleus"/>
    <property type="evidence" value="ECO:0007669"/>
    <property type="project" value="TreeGrafter"/>
</dbReference>
<keyword evidence="5 9" id="KW-0863">Zinc-finger</keyword>
<feature type="compositionally biased region" description="Basic residues" evidence="10">
    <location>
        <begin position="475"/>
        <end position="493"/>
    </location>
</feature>
<feature type="domain" description="RING-type" evidence="11">
    <location>
        <begin position="136"/>
        <end position="183"/>
    </location>
</feature>
<dbReference type="InterPro" id="IPR013083">
    <property type="entry name" value="Znf_RING/FYVE/PHD"/>
</dbReference>
<organism evidence="13 14">
    <name type="scientific">Ficedula albicollis</name>
    <name type="common">Collared flycatcher</name>
    <name type="synonym">Muscicapa albicollis</name>
    <dbReference type="NCBI Taxonomy" id="59894"/>
    <lineage>
        <taxon>Eukaryota</taxon>
        <taxon>Metazoa</taxon>
        <taxon>Chordata</taxon>
        <taxon>Craniata</taxon>
        <taxon>Vertebrata</taxon>
        <taxon>Euteleostomi</taxon>
        <taxon>Archelosauria</taxon>
        <taxon>Archosauria</taxon>
        <taxon>Dinosauria</taxon>
        <taxon>Saurischia</taxon>
        <taxon>Theropoda</taxon>
        <taxon>Coelurosauria</taxon>
        <taxon>Aves</taxon>
        <taxon>Neognathae</taxon>
        <taxon>Neoaves</taxon>
        <taxon>Telluraves</taxon>
        <taxon>Australaves</taxon>
        <taxon>Passeriformes</taxon>
        <taxon>Muscicapidae</taxon>
        <taxon>Ficedula</taxon>
    </lineage>
</organism>
<keyword evidence="14" id="KW-1185">Reference proteome</keyword>
<evidence type="ECO:0000256" key="7">
    <source>
        <dbReference type="ARBA" id="ARBA00022833"/>
    </source>
</evidence>
<dbReference type="InterPro" id="IPR011011">
    <property type="entry name" value="Znf_FYVE_PHD"/>
</dbReference>
<keyword evidence="7" id="KW-0862">Zinc</keyword>
<evidence type="ECO:0000256" key="1">
    <source>
        <dbReference type="ARBA" id="ARBA00004123"/>
    </source>
</evidence>
<dbReference type="Pfam" id="PF26054">
    <property type="entry name" value="PHD_G2E3"/>
    <property type="match status" value="1"/>
</dbReference>
<evidence type="ECO:0000256" key="3">
    <source>
        <dbReference type="ARBA" id="ARBA00022679"/>
    </source>
</evidence>